<keyword evidence="5" id="KW-0862">Zinc</keyword>
<dbReference type="Gene3D" id="3.40.50.300">
    <property type="entry name" value="P-loop containing nucleotide triphosphate hydrolases"/>
    <property type="match status" value="3"/>
</dbReference>
<accession>H3AVK4</accession>
<dbReference type="GO" id="GO:0002376">
    <property type="term" value="P:immune system process"/>
    <property type="evidence" value="ECO:0007669"/>
    <property type="project" value="UniProtKB-KW"/>
</dbReference>
<keyword evidence="4" id="KW-0863">Zinc-finger</keyword>
<keyword evidence="6" id="KW-0391">Immunity</keyword>
<dbReference type="InterPro" id="IPR057373">
    <property type="entry name" value="ZNFX1"/>
</dbReference>
<dbReference type="GO" id="GO:0005737">
    <property type="term" value="C:cytoplasm"/>
    <property type="evidence" value="ECO:0007669"/>
    <property type="project" value="UniProtKB-SubCell"/>
</dbReference>
<dbReference type="Pfam" id="PF13086">
    <property type="entry name" value="AAA_11"/>
    <property type="match status" value="1"/>
</dbReference>
<feature type="compositionally biased region" description="Basic and acidic residues" evidence="8">
    <location>
        <begin position="121"/>
        <end position="132"/>
    </location>
</feature>
<dbReference type="GO" id="GO:0031048">
    <property type="term" value="P:regulatory ncRNA-mediated heterochromatin formation"/>
    <property type="evidence" value="ECO:0007669"/>
    <property type="project" value="TreeGrafter"/>
</dbReference>
<evidence type="ECO:0000256" key="5">
    <source>
        <dbReference type="ARBA" id="ARBA00022833"/>
    </source>
</evidence>
<dbReference type="GeneTree" id="ENSGT00940000155154"/>
<dbReference type="EMBL" id="AFYH01139066">
    <property type="status" value="NOT_ANNOTATED_CDS"/>
    <property type="molecule type" value="Genomic_DNA"/>
</dbReference>
<dbReference type="Pfam" id="PF25396">
    <property type="entry name" value="ZNFX1"/>
    <property type="match status" value="1"/>
</dbReference>
<evidence type="ECO:0000313" key="10">
    <source>
        <dbReference type="Ensembl" id="ENSLACP00000013675.1"/>
    </source>
</evidence>
<dbReference type="EMBL" id="AFYH01139068">
    <property type="status" value="NOT_ANNOTATED_CDS"/>
    <property type="molecule type" value="Genomic_DNA"/>
</dbReference>
<feature type="coiled-coil region" evidence="7">
    <location>
        <begin position="1635"/>
        <end position="1687"/>
    </location>
</feature>
<organism evidence="10 11">
    <name type="scientific">Latimeria chalumnae</name>
    <name type="common">Coelacanth</name>
    <dbReference type="NCBI Taxonomy" id="7897"/>
    <lineage>
        <taxon>Eukaryota</taxon>
        <taxon>Metazoa</taxon>
        <taxon>Chordata</taxon>
        <taxon>Craniata</taxon>
        <taxon>Vertebrata</taxon>
        <taxon>Euteleostomi</taxon>
        <taxon>Coelacanthiformes</taxon>
        <taxon>Coelacanthidae</taxon>
        <taxon>Latimeria</taxon>
    </lineage>
</organism>
<dbReference type="InterPro" id="IPR027417">
    <property type="entry name" value="P-loop_NTPase"/>
</dbReference>
<dbReference type="FunFam" id="3.40.50.300:FF:000742">
    <property type="entry name" value="NFX1-type zinc finger-containing protein 1"/>
    <property type="match status" value="1"/>
</dbReference>
<dbReference type="HOGENOM" id="CLU_001066_0_1_1"/>
<dbReference type="GO" id="GO:0008270">
    <property type="term" value="F:zinc ion binding"/>
    <property type="evidence" value="ECO:0007669"/>
    <property type="project" value="UniProtKB-KW"/>
</dbReference>
<dbReference type="InterPro" id="IPR041677">
    <property type="entry name" value="DNA2/NAM7_AAA_11"/>
</dbReference>
<dbReference type="Pfam" id="PF13087">
    <property type="entry name" value="AAA_12"/>
    <property type="match status" value="1"/>
</dbReference>
<evidence type="ECO:0000313" key="11">
    <source>
        <dbReference type="Proteomes" id="UP000008672"/>
    </source>
</evidence>
<evidence type="ECO:0000256" key="7">
    <source>
        <dbReference type="SAM" id="Coils"/>
    </source>
</evidence>
<feature type="region of interest" description="Disordered" evidence="8">
    <location>
        <begin position="1"/>
        <end position="140"/>
    </location>
</feature>
<evidence type="ECO:0000256" key="8">
    <source>
        <dbReference type="SAM" id="MobiDB-lite"/>
    </source>
</evidence>
<dbReference type="GO" id="GO:0004386">
    <property type="term" value="F:helicase activity"/>
    <property type="evidence" value="ECO:0007669"/>
    <property type="project" value="InterPro"/>
</dbReference>
<dbReference type="InterPro" id="IPR046439">
    <property type="entry name" value="ZF_RZ_dom"/>
</dbReference>
<dbReference type="EMBL" id="AFYH01139067">
    <property type="status" value="NOT_ANNOTATED_CDS"/>
    <property type="molecule type" value="Genomic_DNA"/>
</dbReference>
<proteinExistence type="predicted"/>
<sequence>NRRPGQQRQRRPNSNHRRGPAEHPEGGLPQRDGNRRNNPPANNQRRAPSPRNVIAIPGGQGEERQNVAGRNRNQGAPGNHQAPHGGRRWNERENKPRGRNANQGVGRGLHPDQENPPLQRKRQEESRGHDSQDGPQHPRCLGYRTVENLLEKEPSEIVITLTYSTGMKELLNQSQIHQNFLQLICKVLSKACKSRTDRQSLQHLLGLLKNSDFLKICLPQYVVKIMTDPVPSRRQQYPEHIDNIVCMLQELVSVFPASSVQETSMLVSVLQPAVNALRATGVSISDQTEKNLEKVQNIIQHLQEKRREGTLKSDTYIYMDAEEDVPDNYRTMAIYPTYEEVHQEDKPFLRPNIISGKYASTEIYLDTHFRLLREDFLRPLREGIMDLLHSYDDQGLRRRRFDDIRVYFDTRIIAPLCTSAGIVYKVQFDIKPLKFVRWQNSKRLIYGSLVCMSKDNFETLLFATVSDRDVEELHRGVIQLRFNENSRLLLTEVQPSDSFLMVETTAYFEAYKHVLEGLQKTTEEDLPFQKYIVECDSDIREPSYLRFGDMYDLNSLIAEVSSDTQNGLEKSAISLKKEPVFNVLEPAAWPSSETLSLDESQMEALQLALTKELAIIQGPPGTGKTFVGLKIVKALLSNKHVWQGVLQKSSILVVCYTNHALDQFLEGIYQFLEDGIVRVGGRSNSELLKRFTLRELRQKREFRKNLPSHLRWAYVGITNEMKESEQKIVEGSKHLECTTRGIIHEQYLEKYIEPQHWDSLLFGLANEEEHVFTTIKQSMILEWLGLGFTAFVQTGAQNAEPGAENAGGDPEAEEDEEEDLLEIAEEADLIQADRLIEEDHAKHRKRNENAIKELANLLLAMNLENQSRSGKQNMRNIAEEQQDGEWKVQRNQKKKMKQKIRNELRKTSAMSQTEAMEVVDVWSLSLNDRWRLYRLWLQMYQADIKMKILQYEQQFQAAVDRLAELRVQEDLHLLKGAKVVGMTTTGAAKFRQILQEVKPQIVVVEEAAEVLEAHTITTLSSACQHLILIGDHQQLRPSATVFDLAKNFNLEVSLFERLVKMNFPYVRLNYQHRMRPDIARLLTPHIYDQLENHPSVQQYENIKGVSSNLFFVEHTFPEQELQDGKSHQNQHEAEFVVALCQYLICQGYSPSQITILTTYTGQLFCLRKLLPIKKFHGVKVHVVDKYQGEENDIILLSLVRSNRQGKVGFLQIANRICVALSRAKKGLYCIGNMEMLGKVPLWSKIIYTLREKGQIGQSLMLFCQNHPETMTLVSKAEDFSKVPEGGCNKPCEFRLDCGHVCTRACHPYDTDHKEFQCIKPCQKILCDREHRCTKLCFEKCGQCLALVEKTVPKCGHLQMIPCSTKPETFSCLKPCTKTLYCGHKCLAACGEKCTEKCPEKMKLMLKCGHNQEEDCYKKQDMILGIPLQCKTKCEIRLACGHACSGNCHSCFEGRFHNSCKSPCKRLLICSHECLEPCTNDCPPCERHCKNRCVHSKCEKKCGELCVPCVEPCEWRCEHYQCKKLCSEPCDRPPCNQPCRKQLNCGHPCIGLCGEPCPKKCRVCNKDEVTEIFFGFEEEDDARFVQLEDCMHIVEVSGLDHYMNMKEEDGSSAVKLKVCPKCQTPIRKNLRYGTTIKKLLGEIEKVKAKINGSINEIELNRERLKNVLKEANTIALNLKLENKQLQTELQRSDLSMKSINLIENKIAFYKRLAELKSKQRMSIEERTEFKTRLEQCQEWLLKPRVRFTGQELSDLQSEVQRLTYLAELNVRCKMASGRITSSVESEVSSVRKVLQSTKRFSEQDETFVKGKMVKLKSVLVTTGLGISESERVAIVKAMGLRQGHWYKCPNGHVYAITECGGATERRKCPDCDAVIGGQDHALEQGNEVATEMDGARHAAWSNTANNMMNFEQLF</sequence>
<keyword evidence="7" id="KW-0175">Coiled coil</keyword>
<reference evidence="11" key="1">
    <citation type="submission" date="2011-08" db="EMBL/GenBank/DDBJ databases">
        <title>The draft genome of Latimeria chalumnae.</title>
        <authorList>
            <person name="Di Palma F."/>
            <person name="Alfoldi J."/>
            <person name="Johnson J."/>
            <person name="Berlin A."/>
            <person name="Gnerre S."/>
            <person name="Jaffe D."/>
            <person name="MacCallum I."/>
            <person name="Young S."/>
            <person name="Walker B.J."/>
            <person name="Lander E."/>
            <person name="Lindblad-Toh K."/>
        </authorList>
    </citation>
    <scope>NUCLEOTIDE SEQUENCE [LARGE SCALE GENOMIC DNA]</scope>
    <source>
        <strain evidence="11">Wild caught</strain>
    </source>
</reference>
<feature type="region of interest" description="Disordered" evidence="8">
    <location>
        <begin position="799"/>
        <end position="818"/>
    </location>
</feature>
<evidence type="ECO:0000256" key="3">
    <source>
        <dbReference type="ARBA" id="ARBA00022723"/>
    </source>
</evidence>
<feature type="compositionally biased region" description="Low complexity" evidence="8">
    <location>
        <begin position="36"/>
        <end position="52"/>
    </location>
</feature>
<feature type="domain" description="RZ-type" evidence="9">
    <location>
        <begin position="1825"/>
        <end position="1894"/>
    </location>
</feature>
<evidence type="ECO:0000256" key="6">
    <source>
        <dbReference type="ARBA" id="ARBA00022859"/>
    </source>
</evidence>
<evidence type="ECO:0000259" key="9">
    <source>
        <dbReference type="PROSITE" id="PS51981"/>
    </source>
</evidence>
<feature type="compositionally biased region" description="Basic residues" evidence="8">
    <location>
        <begin position="890"/>
        <end position="899"/>
    </location>
</feature>
<protein>
    <submittedName>
        <fullName evidence="10">Zinc finger NFX1-type containing 1</fullName>
    </submittedName>
</protein>
<keyword evidence="2" id="KW-0963">Cytoplasm</keyword>
<dbReference type="PROSITE" id="PS51981">
    <property type="entry name" value="ZF_RZ"/>
    <property type="match status" value="1"/>
</dbReference>
<dbReference type="SUPFAM" id="SSF52540">
    <property type="entry name" value="P-loop containing nucleoside triphosphate hydrolases"/>
    <property type="match status" value="1"/>
</dbReference>
<gene>
    <name evidence="10" type="primary">ZNFX1</name>
</gene>
<dbReference type="InterPro" id="IPR045055">
    <property type="entry name" value="DNA2/NAM7-like"/>
</dbReference>
<dbReference type="Pfam" id="PF20173">
    <property type="entry name" value="ZnF_RZ-type"/>
    <property type="match status" value="1"/>
</dbReference>
<reference evidence="10" key="3">
    <citation type="submission" date="2025-09" db="UniProtKB">
        <authorList>
            <consortium name="Ensembl"/>
        </authorList>
    </citation>
    <scope>IDENTIFICATION</scope>
</reference>
<evidence type="ECO:0000256" key="4">
    <source>
        <dbReference type="ARBA" id="ARBA00022771"/>
    </source>
</evidence>
<evidence type="ECO:0000256" key="1">
    <source>
        <dbReference type="ARBA" id="ARBA00004496"/>
    </source>
</evidence>
<feature type="region of interest" description="Disordered" evidence="8">
    <location>
        <begin position="879"/>
        <end position="901"/>
    </location>
</feature>
<dbReference type="CDD" id="cd06008">
    <property type="entry name" value="NF-X1-zinc-finger"/>
    <property type="match status" value="1"/>
</dbReference>
<dbReference type="EMBL" id="AFYH01139065">
    <property type="status" value="NOT_ANNOTATED_CDS"/>
    <property type="molecule type" value="Genomic_DNA"/>
</dbReference>
<evidence type="ECO:0000256" key="2">
    <source>
        <dbReference type="ARBA" id="ARBA00022490"/>
    </source>
</evidence>
<dbReference type="EMBL" id="AFYH01139064">
    <property type="status" value="NOT_ANNOTATED_CDS"/>
    <property type="molecule type" value="Genomic_DNA"/>
</dbReference>
<dbReference type="GO" id="GO:0031380">
    <property type="term" value="C:nuclear RNA-directed RNA polymerase complex"/>
    <property type="evidence" value="ECO:0007669"/>
    <property type="project" value="TreeGrafter"/>
</dbReference>
<dbReference type="CDD" id="cd18808">
    <property type="entry name" value="SF1_C_Upf1"/>
    <property type="match status" value="1"/>
</dbReference>
<name>H3AVK4_LATCH</name>
<keyword evidence="11" id="KW-1185">Reference proteome</keyword>
<comment type="subcellular location">
    <subcellularLocation>
        <location evidence="1">Cytoplasm</location>
    </subcellularLocation>
</comment>
<dbReference type="Proteomes" id="UP000008672">
    <property type="component" value="Unassembled WGS sequence"/>
</dbReference>
<dbReference type="InterPro" id="IPR041679">
    <property type="entry name" value="DNA2/NAM7-like_C"/>
</dbReference>
<dbReference type="CDD" id="cd17936">
    <property type="entry name" value="EEXXEc_NFX1"/>
    <property type="match status" value="1"/>
</dbReference>
<reference evidence="10" key="2">
    <citation type="submission" date="2025-08" db="UniProtKB">
        <authorList>
            <consortium name="Ensembl"/>
        </authorList>
    </citation>
    <scope>IDENTIFICATION</scope>
</reference>
<feature type="compositionally biased region" description="Basic residues" evidence="8">
    <location>
        <begin position="1"/>
        <end position="18"/>
    </location>
</feature>
<dbReference type="FunFam" id="3.40.50.300:FF:001140">
    <property type="entry name" value="Zinc finger NFX1-type containing 1"/>
    <property type="match status" value="1"/>
</dbReference>
<keyword evidence="3" id="KW-0479">Metal-binding</keyword>
<feature type="compositionally biased region" description="Low complexity" evidence="8">
    <location>
        <begin position="799"/>
        <end position="809"/>
    </location>
</feature>
<dbReference type="Ensembl" id="ENSLACT00000013772.1">
    <property type="protein sequence ID" value="ENSLACP00000013675.1"/>
    <property type="gene ID" value="ENSLACG00000012036.2"/>
</dbReference>
<dbReference type="PANTHER" id="PTHR10887:SF341">
    <property type="entry name" value="NFX1-TYPE ZINC FINGER-CONTAINING PROTEIN 1"/>
    <property type="match status" value="1"/>
</dbReference>
<dbReference type="PANTHER" id="PTHR10887">
    <property type="entry name" value="DNA2/NAM7 HELICASE FAMILY"/>
    <property type="match status" value="1"/>
</dbReference>
<dbReference type="InterPro" id="IPR047187">
    <property type="entry name" value="SF1_C_Upf1"/>
</dbReference>
<dbReference type="Bgee" id="ENSLACG00000012036">
    <property type="expression patterns" value="Expressed in muscle tissue and 2 other cell types or tissues"/>
</dbReference>